<name>A0AA36A3J2_LACSI</name>
<proteinExistence type="predicted"/>
<reference evidence="2" key="1">
    <citation type="submission" date="2023-04" db="EMBL/GenBank/DDBJ databases">
        <authorList>
            <person name="Vijverberg K."/>
            <person name="Xiong W."/>
            <person name="Schranz E."/>
        </authorList>
    </citation>
    <scope>NUCLEOTIDE SEQUENCE</scope>
</reference>
<evidence type="ECO:0000313" key="3">
    <source>
        <dbReference type="Proteomes" id="UP001177003"/>
    </source>
</evidence>
<dbReference type="Proteomes" id="UP001177003">
    <property type="component" value="Chromosome 9"/>
</dbReference>
<sequence length="197" mass="22720">MLRLVETRDSLVTVSVQQHLSDKLQPVFPMLNQIECVSGSGSLPKQGGDKEPQPKQTNEEQRPKTQIDQKDYEASASTVVNQILFSFYLKYAKPQYKTLSLKKICALRVKSPIQTEDFLNIQFKGFRGADKIMDEFTLVDSFCMNPCDWISLFIIVMKDEQKYKPIVAHLKRMLICYILEITKMDVEIASVRKKSQF</sequence>
<evidence type="ECO:0000313" key="2">
    <source>
        <dbReference type="EMBL" id="CAI9303966.1"/>
    </source>
</evidence>
<feature type="compositionally biased region" description="Basic and acidic residues" evidence="1">
    <location>
        <begin position="47"/>
        <end position="70"/>
    </location>
</feature>
<accession>A0AA36A3J2</accession>
<evidence type="ECO:0000256" key="1">
    <source>
        <dbReference type="SAM" id="MobiDB-lite"/>
    </source>
</evidence>
<dbReference type="AlphaFoldDB" id="A0AA36A3J2"/>
<organism evidence="2 3">
    <name type="scientific">Lactuca saligna</name>
    <name type="common">Willowleaf lettuce</name>
    <dbReference type="NCBI Taxonomy" id="75948"/>
    <lineage>
        <taxon>Eukaryota</taxon>
        <taxon>Viridiplantae</taxon>
        <taxon>Streptophyta</taxon>
        <taxon>Embryophyta</taxon>
        <taxon>Tracheophyta</taxon>
        <taxon>Spermatophyta</taxon>
        <taxon>Magnoliopsida</taxon>
        <taxon>eudicotyledons</taxon>
        <taxon>Gunneridae</taxon>
        <taxon>Pentapetalae</taxon>
        <taxon>asterids</taxon>
        <taxon>campanulids</taxon>
        <taxon>Asterales</taxon>
        <taxon>Asteraceae</taxon>
        <taxon>Cichorioideae</taxon>
        <taxon>Cichorieae</taxon>
        <taxon>Lactucinae</taxon>
        <taxon>Lactuca</taxon>
    </lineage>
</organism>
<keyword evidence="3" id="KW-1185">Reference proteome</keyword>
<protein>
    <submittedName>
        <fullName evidence="2">Uncharacterized protein</fullName>
    </submittedName>
</protein>
<gene>
    <name evidence="2" type="ORF">LSALG_LOCUS42377</name>
</gene>
<feature type="region of interest" description="Disordered" evidence="1">
    <location>
        <begin position="41"/>
        <end position="70"/>
    </location>
</feature>
<dbReference type="EMBL" id="OX465085">
    <property type="protein sequence ID" value="CAI9303966.1"/>
    <property type="molecule type" value="Genomic_DNA"/>
</dbReference>